<evidence type="ECO:0000259" key="15">
    <source>
        <dbReference type="Pfam" id="PF06832"/>
    </source>
</evidence>
<keyword evidence="12" id="KW-1133">Transmembrane helix</keyword>
<keyword evidence="5" id="KW-0645">Protease</keyword>
<evidence type="ECO:0000259" key="14">
    <source>
        <dbReference type="Pfam" id="PF00912"/>
    </source>
</evidence>
<dbReference type="InterPro" id="IPR012338">
    <property type="entry name" value="Beta-lactam/transpept-like"/>
</dbReference>
<keyword evidence="7" id="KW-0808">Transferase</keyword>
<dbReference type="Gene3D" id="1.10.3810.10">
    <property type="entry name" value="Biosynthetic peptidoglycan transglycosylase-like"/>
    <property type="match status" value="1"/>
</dbReference>
<dbReference type="InterPro" id="IPR001460">
    <property type="entry name" value="PCN-bd_Tpept"/>
</dbReference>
<comment type="caution">
    <text evidence="16">The sequence shown here is derived from an EMBL/GenBank/DDBJ whole genome shotgun (WGS) entry which is preliminary data.</text>
</comment>
<comment type="similarity">
    <text evidence="2">In the C-terminal section; belongs to the transpeptidase family.</text>
</comment>
<keyword evidence="4" id="KW-0121">Carboxypeptidase</keyword>
<accession>A0A5J5IQG5</accession>
<comment type="similarity">
    <text evidence="3">In the N-terminal section; belongs to the glycosyltransferase 51 family.</text>
</comment>
<evidence type="ECO:0000256" key="11">
    <source>
        <dbReference type="ARBA" id="ARBA00049902"/>
    </source>
</evidence>
<dbReference type="EMBL" id="VYQF01000001">
    <property type="protein sequence ID" value="KAA9042274.1"/>
    <property type="molecule type" value="Genomic_DNA"/>
</dbReference>
<dbReference type="GO" id="GO:0008658">
    <property type="term" value="F:penicillin binding"/>
    <property type="evidence" value="ECO:0007669"/>
    <property type="project" value="InterPro"/>
</dbReference>
<dbReference type="Proteomes" id="UP000326903">
    <property type="component" value="Unassembled WGS sequence"/>
</dbReference>
<dbReference type="Pfam" id="PF00905">
    <property type="entry name" value="Transpeptidase"/>
    <property type="match status" value="1"/>
</dbReference>
<feature type="domain" description="Glycosyl transferase family 51" evidence="14">
    <location>
        <begin position="63"/>
        <end position="220"/>
    </location>
</feature>
<feature type="transmembrane region" description="Helical" evidence="12">
    <location>
        <begin position="7"/>
        <end position="24"/>
    </location>
</feature>
<reference evidence="16 17" key="1">
    <citation type="submission" date="2019-09" db="EMBL/GenBank/DDBJ databases">
        <title>Draft genome sequence of Ginsengibacter sp. BR5-29.</title>
        <authorList>
            <person name="Im W.-T."/>
        </authorList>
    </citation>
    <scope>NUCLEOTIDE SEQUENCE [LARGE SCALE GENOMIC DNA]</scope>
    <source>
        <strain evidence="16 17">BR5-29</strain>
    </source>
</reference>
<dbReference type="InterPro" id="IPR001264">
    <property type="entry name" value="Glyco_trans_51"/>
</dbReference>
<feature type="domain" description="Penicillin-binding C-terminal" evidence="15">
    <location>
        <begin position="697"/>
        <end position="782"/>
    </location>
</feature>
<sequence length="791" mass="88517">MSKIPLKIKFFFLIAVGLYTWFYFCLPSKLFNAPTSFVIEDKDGNLLNASIAADGQWRFPYDENVPDKFIKCITTFEDKRFYSHPGVDIIAFSRATLRNVRSKEVVQGGSTLTMQVIRLSRHETKRNIWEKIIESIQSVRLECSYSKKQIMALYASEAPFGSNVVGLDAASWRYFGRSPEKLSWGEMASLAVLPNAPALVHPGKNRQVLLKKRNALLDKLLTNKIIDQSTCYLSKLEPLPGEPVSLPQLAPHLLQRFKQEAQVNKSLPSRSKTTIDINLQKNVIDILNQHHNVLKGNGINNACALVLDVETGNVLAYVGNIYDTKNAELESDVDVIKAPRSPGSALKPILYAAMFSDGMILPNSLVPDIPTQIGGYAPQNFDLGYDGAVPASIALARSLNIPAVKLLQRYKYQRFYDLLKQLGITTLNKPADNYGLSLILGGGEITMWDLAGIYAGMARTLNHQKKNNGVALKEDFHAPNYLVSNKPIKKSADDVINSLDATSIWFAFQAMEEVMRPGEEGLWQEFSSSQQIAWKTGTSFGFRDAWAIGVTPKYVVAVWAGNTDGEGRAGLIGVQTSAPIMFDIFRELPSSKWFSKPANNFAFIPVCRESGFRANIDCPDVDTIMVPKNGYRSPLCPYHKLIHLDPTGIYRVNESCESPSNMIHKSWFVLTPAMEWYYKQKNHDYKPLPSFKPGCEFAETGKQMELIYPVQGAKIYVPLEIDGKRGKTIFTAANRKPGSKIFWHLDDEYIGTTINFHQMAASPSPGKHLLTIVDENGESISREFEILEKEK</sequence>
<keyword evidence="6" id="KW-0328">Glycosyltransferase</keyword>
<dbReference type="PANTHER" id="PTHR32282">
    <property type="entry name" value="BINDING PROTEIN TRANSPEPTIDASE, PUTATIVE-RELATED"/>
    <property type="match status" value="1"/>
</dbReference>
<evidence type="ECO:0000313" key="16">
    <source>
        <dbReference type="EMBL" id="KAA9042274.1"/>
    </source>
</evidence>
<evidence type="ECO:0000256" key="12">
    <source>
        <dbReference type="SAM" id="Phobius"/>
    </source>
</evidence>
<dbReference type="GO" id="GO:0004180">
    <property type="term" value="F:carboxypeptidase activity"/>
    <property type="evidence" value="ECO:0007669"/>
    <property type="project" value="UniProtKB-KW"/>
</dbReference>
<dbReference type="SUPFAM" id="SSF53955">
    <property type="entry name" value="Lysozyme-like"/>
    <property type="match status" value="1"/>
</dbReference>
<feature type="domain" description="Penicillin-binding protein transpeptidase" evidence="13">
    <location>
        <begin position="303"/>
        <end position="564"/>
    </location>
</feature>
<gene>
    <name evidence="16" type="primary">pbpC</name>
    <name evidence="16" type="ORF">FW778_05640</name>
</gene>
<keyword evidence="8" id="KW-0378">Hydrolase</keyword>
<dbReference type="PANTHER" id="PTHR32282:SF15">
    <property type="entry name" value="PENICILLIN-BINDING PROTEIN 1C"/>
    <property type="match status" value="1"/>
</dbReference>
<evidence type="ECO:0000259" key="13">
    <source>
        <dbReference type="Pfam" id="PF00905"/>
    </source>
</evidence>
<name>A0A5J5IQG5_9BACT</name>
<evidence type="ECO:0000256" key="1">
    <source>
        <dbReference type="ARBA" id="ARBA00004752"/>
    </source>
</evidence>
<dbReference type="Pfam" id="PF06832">
    <property type="entry name" value="BiPBP_C"/>
    <property type="match status" value="1"/>
</dbReference>
<keyword evidence="12" id="KW-0812">Transmembrane</keyword>
<evidence type="ECO:0000256" key="6">
    <source>
        <dbReference type="ARBA" id="ARBA00022676"/>
    </source>
</evidence>
<evidence type="ECO:0000256" key="10">
    <source>
        <dbReference type="ARBA" id="ARBA00044770"/>
    </source>
</evidence>
<keyword evidence="17" id="KW-1185">Reference proteome</keyword>
<dbReference type="Pfam" id="PF00912">
    <property type="entry name" value="Transgly"/>
    <property type="match status" value="1"/>
</dbReference>
<dbReference type="GO" id="GO:0009252">
    <property type="term" value="P:peptidoglycan biosynthetic process"/>
    <property type="evidence" value="ECO:0007669"/>
    <property type="project" value="InterPro"/>
</dbReference>
<dbReference type="GO" id="GO:0008955">
    <property type="term" value="F:peptidoglycan glycosyltransferase activity"/>
    <property type="evidence" value="ECO:0007669"/>
    <property type="project" value="UniProtKB-EC"/>
</dbReference>
<dbReference type="EC" id="2.4.99.28" evidence="10"/>
<keyword evidence="9" id="KW-0511">Multifunctional enzyme</keyword>
<evidence type="ECO:0000256" key="4">
    <source>
        <dbReference type="ARBA" id="ARBA00022645"/>
    </source>
</evidence>
<evidence type="ECO:0000256" key="2">
    <source>
        <dbReference type="ARBA" id="ARBA00007090"/>
    </source>
</evidence>
<dbReference type="GO" id="GO:0030288">
    <property type="term" value="C:outer membrane-bounded periplasmic space"/>
    <property type="evidence" value="ECO:0007669"/>
    <property type="project" value="TreeGrafter"/>
</dbReference>
<dbReference type="InterPro" id="IPR036950">
    <property type="entry name" value="PBP_transglycosylase"/>
</dbReference>
<organism evidence="16 17">
    <name type="scientific">Ginsengibacter hankyongi</name>
    <dbReference type="NCBI Taxonomy" id="2607284"/>
    <lineage>
        <taxon>Bacteria</taxon>
        <taxon>Pseudomonadati</taxon>
        <taxon>Bacteroidota</taxon>
        <taxon>Chitinophagia</taxon>
        <taxon>Chitinophagales</taxon>
        <taxon>Chitinophagaceae</taxon>
        <taxon>Ginsengibacter</taxon>
    </lineage>
</organism>
<dbReference type="AlphaFoldDB" id="A0A5J5IQG5"/>
<dbReference type="InterPro" id="IPR009647">
    <property type="entry name" value="PBP_C"/>
</dbReference>
<comment type="catalytic activity">
    <reaction evidence="11">
        <text>[GlcNAc-(1-&gt;4)-Mur2Ac(oyl-L-Ala-gamma-D-Glu-L-Lys-D-Ala-D-Ala)](n)-di-trans,octa-cis-undecaprenyl diphosphate + beta-D-GlcNAc-(1-&gt;4)-Mur2Ac(oyl-L-Ala-gamma-D-Glu-L-Lys-D-Ala-D-Ala)-di-trans,octa-cis-undecaprenyl diphosphate = [GlcNAc-(1-&gt;4)-Mur2Ac(oyl-L-Ala-gamma-D-Glu-L-Lys-D-Ala-D-Ala)](n+1)-di-trans,octa-cis-undecaprenyl diphosphate + di-trans,octa-cis-undecaprenyl diphosphate + H(+)</text>
        <dbReference type="Rhea" id="RHEA:23708"/>
        <dbReference type="Rhea" id="RHEA-COMP:9602"/>
        <dbReference type="Rhea" id="RHEA-COMP:9603"/>
        <dbReference type="ChEBI" id="CHEBI:15378"/>
        <dbReference type="ChEBI" id="CHEBI:58405"/>
        <dbReference type="ChEBI" id="CHEBI:60033"/>
        <dbReference type="ChEBI" id="CHEBI:78435"/>
        <dbReference type="EC" id="2.4.99.28"/>
    </reaction>
</comment>
<dbReference type="InterPro" id="IPR050396">
    <property type="entry name" value="Glycosyltr_51/Transpeptidase"/>
</dbReference>
<proteinExistence type="inferred from homology"/>
<evidence type="ECO:0000256" key="5">
    <source>
        <dbReference type="ARBA" id="ARBA00022670"/>
    </source>
</evidence>
<evidence type="ECO:0000256" key="9">
    <source>
        <dbReference type="ARBA" id="ARBA00023268"/>
    </source>
</evidence>
<dbReference type="GO" id="GO:0006508">
    <property type="term" value="P:proteolysis"/>
    <property type="evidence" value="ECO:0007669"/>
    <property type="project" value="UniProtKB-KW"/>
</dbReference>
<evidence type="ECO:0000256" key="8">
    <source>
        <dbReference type="ARBA" id="ARBA00022801"/>
    </source>
</evidence>
<dbReference type="Gene3D" id="3.40.710.10">
    <property type="entry name" value="DD-peptidase/beta-lactamase superfamily"/>
    <property type="match status" value="1"/>
</dbReference>
<dbReference type="NCBIfam" id="TIGR02073">
    <property type="entry name" value="PBP_1c"/>
    <property type="match status" value="1"/>
</dbReference>
<evidence type="ECO:0000256" key="3">
    <source>
        <dbReference type="ARBA" id="ARBA00007739"/>
    </source>
</evidence>
<keyword evidence="12" id="KW-0472">Membrane</keyword>
<comment type="pathway">
    <text evidence="1">Cell wall biogenesis; peptidoglycan biosynthesis.</text>
</comment>
<dbReference type="SUPFAM" id="SSF56601">
    <property type="entry name" value="beta-lactamase/transpeptidase-like"/>
    <property type="match status" value="1"/>
</dbReference>
<protein>
    <recommendedName>
        <fullName evidence="10">peptidoglycan glycosyltransferase</fullName>
        <ecNumber evidence="10">2.4.99.28</ecNumber>
    </recommendedName>
</protein>
<dbReference type="InterPro" id="IPR011815">
    <property type="entry name" value="PBP_1c"/>
</dbReference>
<evidence type="ECO:0000256" key="7">
    <source>
        <dbReference type="ARBA" id="ARBA00022679"/>
    </source>
</evidence>
<dbReference type="InterPro" id="IPR023346">
    <property type="entry name" value="Lysozyme-like_dom_sf"/>
</dbReference>
<evidence type="ECO:0000313" key="17">
    <source>
        <dbReference type="Proteomes" id="UP000326903"/>
    </source>
</evidence>